<dbReference type="InterPro" id="IPR013155">
    <property type="entry name" value="M/V/L/I-tRNA-synth_anticd-bd"/>
</dbReference>
<dbReference type="GO" id="GO:0005829">
    <property type="term" value="C:cytosol"/>
    <property type="evidence" value="ECO:0007669"/>
    <property type="project" value="TreeGrafter"/>
</dbReference>
<keyword evidence="6" id="KW-0648">Protein biosynthesis</keyword>
<feature type="domain" description="Aminoacyl-tRNA synthetase class Ia" evidence="11">
    <location>
        <begin position="8"/>
        <end position="225"/>
    </location>
</feature>
<dbReference type="InterPro" id="IPR014729">
    <property type="entry name" value="Rossmann-like_a/b/a_fold"/>
</dbReference>
<evidence type="ECO:0000256" key="4">
    <source>
        <dbReference type="ARBA" id="ARBA00022741"/>
    </source>
</evidence>
<dbReference type="PANTHER" id="PTHR42765">
    <property type="entry name" value="SOLEUCYL-TRNA SYNTHETASE"/>
    <property type="match status" value="1"/>
</dbReference>
<accession>A0A9D0YPX1</accession>
<feature type="coiled-coil region" evidence="10">
    <location>
        <begin position="392"/>
        <end position="419"/>
    </location>
</feature>
<dbReference type="FunFam" id="3.40.50.620:FF:000305">
    <property type="entry name" value="Isoleucine--tRNA ligase"/>
    <property type="match status" value="1"/>
</dbReference>
<comment type="caution">
    <text evidence="13">The sequence shown here is derived from an EMBL/GenBank/DDBJ whole genome shotgun (WGS) entry which is preliminary data.</text>
</comment>
<evidence type="ECO:0000259" key="11">
    <source>
        <dbReference type="Pfam" id="PF00133"/>
    </source>
</evidence>
<dbReference type="InterPro" id="IPR033708">
    <property type="entry name" value="Anticodon_Ile_BEm"/>
</dbReference>
<comment type="function">
    <text evidence="8">Catalyzes the attachment of isoleucine to tRNA(Ile). As IleRS can inadvertently accommodate and process structurally similar amino acids such as valine, to avoid such errors it has two additional distinct tRNA(Ile)-dependent editing activities. One activity is designated as 'pretransfer' editing and involves the hydrolysis of activated Val-AMP. The other activity is designated 'posttransfer' editing and involves deacylation of mischarged Val-tRNA(Ile).</text>
</comment>
<dbReference type="PRINTS" id="PR00984">
    <property type="entry name" value="TRNASYNTHILE"/>
</dbReference>
<evidence type="ECO:0000256" key="3">
    <source>
        <dbReference type="ARBA" id="ARBA00022598"/>
    </source>
</evidence>
<dbReference type="Pfam" id="PF08264">
    <property type="entry name" value="Anticodon_1"/>
    <property type="match status" value="1"/>
</dbReference>
<dbReference type="AlphaFoldDB" id="A0A9D0YPX1"/>
<gene>
    <name evidence="13" type="ORF">EYH37_05215</name>
</gene>
<protein>
    <submittedName>
        <fullName evidence="13">Isoleucine--tRNA ligase</fullName>
    </submittedName>
</protein>
<keyword evidence="10" id="KW-0175">Coiled coil</keyword>
<keyword evidence="4" id="KW-0547">Nucleotide-binding</keyword>
<dbReference type="PANTHER" id="PTHR42765:SF1">
    <property type="entry name" value="ISOLEUCINE--TRNA LIGASE, MITOCHONDRIAL"/>
    <property type="match status" value="1"/>
</dbReference>
<dbReference type="InterPro" id="IPR050081">
    <property type="entry name" value="Ile-tRNA_ligase"/>
</dbReference>
<dbReference type="SUPFAM" id="SSF52374">
    <property type="entry name" value="Nucleotidylyl transferase"/>
    <property type="match status" value="1"/>
</dbReference>
<dbReference type="GO" id="GO:0004822">
    <property type="term" value="F:isoleucine-tRNA ligase activity"/>
    <property type="evidence" value="ECO:0007669"/>
    <property type="project" value="UniProtKB-EC"/>
</dbReference>
<dbReference type="EMBL" id="DQVE01000054">
    <property type="protein sequence ID" value="HIP98742.1"/>
    <property type="molecule type" value="Genomic_DNA"/>
</dbReference>
<dbReference type="Proteomes" id="UP000606463">
    <property type="component" value="Unassembled WGS sequence"/>
</dbReference>
<evidence type="ECO:0000256" key="5">
    <source>
        <dbReference type="ARBA" id="ARBA00022840"/>
    </source>
</evidence>
<dbReference type="Gene3D" id="3.40.50.620">
    <property type="entry name" value="HUPs"/>
    <property type="match status" value="1"/>
</dbReference>
<keyword evidence="2" id="KW-0963">Cytoplasm</keyword>
<comment type="catalytic activity">
    <reaction evidence="9">
        <text>tRNA(Ile) + L-isoleucine + ATP = L-isoleucyl-tRNA(Ile) + AMP + diphosphate</text>
        <dbReference type="Rhea" id="RHEA:11060"/>
        <dbReference type="Rhea" id="RHEA-COMP:9666"/>
        <dbReference type="Rhea" id="RHEA-COMP:9695"/>
        <dbReference type="ChEBI" id="CHEBI:30616"/>
        <dbReference type="ChEBI" id="CHEBI:33019"/>
        <dbReference type="ChEBI" id="CHEBI:58045"/>
        <dbReference type="ChEBI" id="CHEBI:78442"/>
        <dbReference type="ChEBI" id="CHEBI:78528"/>
        <dbReference type="ChEBI" id="CHEBI:456215"/>
        <dbReference type="EC" id="6.1.1.5"/>
    </reaction>
</comment>
<keyword evidence="5" id="KW-0067">ATP-binding</keyword>
<dbReference type="GO" id="GO:0005524">
    <property type="term" value="F:ATP binding"/>
    <property type="evidence" value="ECO:0007669"/>
    <property type="project" value="UniProtKB-KW"/>
</dbReference>
<evidence type="ECO:0000313" key="13">
    <source>
        <dbReference type="EMBL" id="HIP98742.1"/>
    </source>
</evidence>
<feature type="domain" description="Methionyl/Valyl/Leucyl/Isoleucyl-tRNA synthetase anticodon-binding" evidence="12">
    <location>
        <begin position="270"/>
        <end position="428"/>
    </location>
</feature>
<proteinExistence type="inferred from homology"/>
<evidence type="ECO:0000256" key="7">
    <source>
        <dbReference type="ARBA" id="ARBA00023146"/>
    </source>
</evidence>
<evidence type="ECO:0000256" key="6">
    <source>
        <dbReference type="ARBA" id="ARBA00022917"/>
    </source>
</evidence>
<dbReference type="GO" id="GO:0000049">
    <property type="term" value="F:tRNA binding"/>
    <property type="evidence" value="ECO:0007669"/>
    <property type="project" value="InterPro"/>
</dbReference>
<evidence type="ECO:0000256" key="1">
    <source>
        <dbReference type="ARBA" id="ARBA00006887"/>
    </source>
</evidence>
<evidence type="ECO:0000256" key="8">
    <source>
        <dbReference type="ARBA" id="ARBA00025217"/>
    </source>
</evidence>
<keyword evidence="7" id="KW-0030">Aminoacyl-tRNA synthetase</keyword>
<dbReference type="SUPFAM" id="SSF47323">
    <property type="entry name" value="Anticodon-binding domain of a subclass of class I aminoacyl-tRNA synthetases"/>
    <property type="match status" value="1"/>
</dbReference>
<evidence type="ECO:0000256" key="10">
    <source>
        <dbReference type="SAM" id="Coils"/>
    </source>
</evidence>
<dbReference type="InterPro" id="IPR002300">
    <property type="entry name" value="aa-tRNA-synth_Ia"/>
</dbReference>
<dbReference type="InterPro" id="IPR009080">
    <property type="entry name" value="tRNAsynth_Ia_anticodon-bd"/>
</dbReference>
<dbReference type="Pfam" id="PF00133">
    <property type="entry name" value="tRNA-synt_1"/>
    <property type="match status" value="1"/>
</dbReference>
<name>A0A9D0YPX1_AQUAO</name>
<dbReference type="GO" id="GO:0006428">
    <property type="term" value="P:isoleucyl-tRNA aminoacylation"/>
    <property type="evidence" value="ECO:0007669"/>
    <property type="project" value="InterPro"/>
</dbReference>
<dbReference type="Gene3D" id="1.10.730.20">
    <property type="match status" value="1"/>
</dbReference>
<evidence type="ECO:0000256" key="2">
    <source>
        <dbReference type="ARBA" id="ARBA00022490"/>
    </source>
</evidence>
<keyword evidence="3 13" id="KW-0436">Ligase</keyword>
<evidence type="ECO:0000259" key="12">
    <source>
        <dbReference type="Pfam" id="PF08264"/>
    </source>
</evidence>
<reference evidence="13" key="1">
    <citation type="journal article" date="2020" name="ISME J.">
        <title>Gammaproteobacteria mediating utilization of methyl-, sulfur- and petroleum organic compounds in deep ocean hydrothermal plumes.</title>
        <authorList>
            <person name="Zhou Z."/>
            <person name="Liu Y."/>
            <person name="Pan J."/>
            <person name="Cron B.R."/>
            <person name="Toner B.M."/>
            <person name="Anantharaman K."/>
            <person name="Breier J.A."/>
            <person name="Dick G.J."/>
            <person name="Li M."/>
        </authorList>
    </citation>
    <scope>NUCLEOTIDE SEQUENCE</scope>
    <source>
        <strain evidence="13">SZUA-1501</strain>
    </source>
</reference>
<dbReference type="CDD" id="cd07960">
    <property type="entry name" value="Anticodon_Ia_Ile_BEm"/>
    <property type="match status" value="1"/>
</dbReference>
<sequence>MEIKEKKETLRRLALKEIDRVKWIPQSGYNRIRSMVENRPDWCISRQRVWGVPITVFYCKNCGEIIADRKIFEHIAKLFESYEYGADLWFERSAKELLPEGYRCPKCGGSEFEKEEDILDVWFDSGSSHAAVLKTRGIKKADMYLEGSDQHRGWFQSSLLEGVASYKEVPYKVVLTHGFILDERGRKMSKSLGNVIAPQEVINRYGADILRLWSVSEDYTEDIKIGNEVLKAIAEDYRKIRNTLRFLLGNLYDFKPDRDVLKKEEVLEFDRWMLSYLQGVVKEVHNFYRQYQFYRAFNLIKAFVNRELSAVYLDVLKDRLYVYPPSSKERRSAQTVLWELLMALTTLLAPILSFTAEETWQVIRKSIKKELPESVFLALMYQPKEEYRDTRLEKDYELLLKLREEVNRALEQARRQKLIRHPYEAKVYLELPEEVKDTVLSRKDYLPFFLTISQVEIGSVKGKVVLEGEEIKGLKVGVSTAQGEKCPRCWIFFPSEEFNTLPDGQRVCKRCYQALKGMKII</sequence>
<dbReference type="Gene3D" id="1.10.10.830">
    <property type="entry name" value="Ile-tRNA synthetase CP2 domain-like"/>
    <property type="match status" value="1"/>
</dbReference>
<dbReference type="InterPro" id="IPR002301">
    <property type="entry name" value="Ile-tRNA-ligase"/>
</dbReference>
<evidence type="ECO:0000313" key="14">
    <source>
        <dbReference type="Proteomes" id="UP000606463"/>
    </source>
</evidence>
<comment type="similarity">
    <text evidence="1">Belongs to the class-I aminoacyl-tRNA synthetase family. IleS type 1 subfamily.</text>
</comment>
<evidence type="ECO:0000256" key="9">
    <source>
        <dbReference type="ARBA" id="ARBA00048359"/>
    </source>
</evidence>
<organism evidence="13 14">
    <name type="scientific">Aquifex aeolicus</name>
    <dbReference type="NCBI Taxonomy" id="63363"/>
    <lineage>
        <taxon>Bacteria</taxon>
        <taxon>Pseudomonadati</taxon>
        <taxon>Aquificota</taxon>
        <taxon>Aquificia</taxon>
        <taxon>Aquificales</taxon>
        <taxon>Aquificaceae</taxon>
        <taxon>Aquifex</taxon>
    </lineage>
</organism>